<dbReference type="Proteomes" id="UP000001568">
    <property type="component" value="Chromosome 12"/>
</dbReference>
<name>A4S5N3_OSTLU</name>
<organism evidence="1 2">
    <name type="scientific">Ostreococcus lucimarinus (strain CCE9901)</name>
    <dbReference type="NCBI Taxonomy" id="436017"/>
    <lineage>
        <taxon>Eukaryota</taxon>
        <taxon>Viridiplantae</taxon>
        <taxon>Chlorophyta</taxon>
        <taxon>Mamiellophyceae</taxon>
        <taxon>Mamiellales</taxon>
        <taxon>Bathycoccaceae</taxon>
        <taxon>Ostreococcus</taxon>
    </lineage>
</organism>
<gene>
    <name evidence="1" type="ORF">OSTLU_26825</name>
</gene>
<protein>
    <submittedName>
        <fullName evidence="1">Uncharacterized protein</fullName>
    </submittedName>
</protein>
<dbReference type="EMBL" id="CP000592">
    <property type="protein sequence ID" value="ABO98932.1"/>
    <property type="molecule type" value="Genomic_DNA"/>
</dbReference>
<dbReference type="STRING" id="436017.A4S5N3"/>
<reference evidence="1 2" key="1">
    <citation type="journal article" date="2007" name="Proc. Natl. Acad. Sci. U.S.A.">
        <title>The tiny eukaryote Ostreococcus provides genomic insights into the paradox of plankton speciation.</title>
        <authorList>
            <person name="Palenik B."/>
            <person name="Grimwood J."/>
            <person name="Aerts A."/>
            <person name="Rouze P."/>
            <person name="Salamov A."/>
            <person name="Putnam N."/>
            <person name="Dupont C."/>
            <person name="Jorgensen R."/>
            <person name="Derelle E."/>
            <person name="Rombauts S."/>
            <person name="Zhou K."/>
            <person name="Otillar R."/>
            <person name="Merchant S.S."/>
            <person name="Podell S."/>
            <person name="Gaasterland T."/>
            <person name="Napoli C."/>
            <person name="Gendler K."/>
            <person name="Manuell A."/>
            <person name="Tai V."/>
            <person name="Vallon O."/>
            <person name="Piganeau G."/>
            <person name="Jancek S."/>
            <person name="Heijde M."/>
            <person name="Jabbari K."/>
            <person name="Bowler C."/>
            <person name="Lohr M."/>
            <person name="Robbens S."/>
            <person name="Werner G."/>
            <person name="Dubchak I."/>
            <person name="Pazour G.J."/>
            <person name="Ren Q."/>
            <person name="Paulsen I."/>
            <person name="Delwiche C."/>
            <person name="Schmutz J."/>
            <person name="Rokhsar D."/>
            <person name="Van de Peer Y."/>
            <person name="Moreau H."/>
            <person name="Grigoriev I.V."/>
        </authorList>
    </citation>
    <scope>NUCLEOTIDE SEQUENCE [LARGE SCALE GENOMIC DNA]</scope>
    <source>
        <strain evidence="1 2">CCE9901</strain>
    </source>
</reference>
<dbReference type="OMA" id="WHDKPHI"/>
<dbReference type="GeneID" id="5004757"/>
<dbReference type="KEGG" id="olu:OSTLU_26825"/>
<accession>A4S5N3</accession>
<dbReference type="RefSeq" id="XP_001420639.1">
    <property type="nucleotide sequence ID" value="XM_001420602.1"/>
</dbReference>
<evidence type="ECO:0000313" key="2">
    <source>
        <dbReference type="Proteomes" id="UP000001568"/>
    </source>
</evidence>
<evidence type="ECO:0000313" key="1">
    <source>
        <dbReference type="EMBL" id="ABO98932.1"/>
    </source>
</evidence>
<keyword evidence="2" id="KW-1185">Reference proteome</keyword>
<dbReference type="Gramene" id="ABO98932">
    <property type="protein sequence ID" value="ABO98932"/>
    <property type="gene ID" value="OSTLU_26825"/>
</dbReference>
<dbReference type="eggNOG" id="ENOG502S5F4">
    <property type="taxonomic scope" value="Eukaryota"/>
</dbReference>
<dbReference type="HOGENOM" id="CLU_777048_0_0_1"/>
<dbReference type="InterPro" id="IPR029044">
    <property type="entry name" value="Nucleotide-diphossugar_trans"/>
</dbReference>
<dbReference type="AlphaFoldDB" id="A4S5N3"/>
<dbReference type="SUPFAM" id="SSF53448">
    <property type="entry name" value="Nucleotide-diphospho-sugar transferases"/>
    <property type="match status" value="1"/>
</dbReference>
<proteinExistence type="predicted"/>
<dbReference type="OrthoDB" id="497957at2759"/>
<sequence length="357" mass="39872">MRPQTAASMRDGDGVVSVRDAKERVTIIITTSPCRAHPSTWLIEEVAASIAGRSGLATATGTRLLVVCDGYKVRESNKFRAGAVNEEGLKNYETYLSRLVWLSEQSDGALRGAELIRLKQRHGFGHALKRAMMRVTTEYVLVAQHDRLFTRVVPMSAVLDAMDADPQINYVGFPTKTTQNYDVKCVGRVFTSEYGQLRMSRKQFRDVELVPLVQHYDSMHVARTSFYLGRVFGQRRWTNLPVGGFIEDTVGQHMLAEFRKIGADAHSIFNMYIVEDAIDDEPMAGHLDGHDPAHAHEDAGAEFSFARARSAERDWFERALRPSSTIETLLGTGHFSERKAYLTAIGRADLLPIPPTA</sequence>